<feature type="compositionally biased region" description="Gly residues" evidence="4">
    <location>
        <begin position="2401"/>
        <end position="2426"/>
    </location>
</feature>
<dbReference type="InterPro" id="IPR051417">
    <property type="entry name" value="SDr/BOS_complex"/>
</dbReference>
<feature type="region of interest" description="Disordered" evidence="4">
    <location>
        <begin position="1744"/>
        <end position="1766"/>
    </location>
</feature>
<gene>
    <name evidence="7" type="ORF">EV380_2685</name>
</gene>
<feature type="domain" description="SD-repeat containing protein B" evidence="6">
    <location>
        <begin position="1668"/>
        <end position="1786"/>
    </location>
</feature>
<keyword evidence="2" id="KW-0964">Secreted</keyword>
<feature type="transmembrane region" description="Helical" evidence="5">
    <location>
        <begin position="2436"/>
        <end position="2456"/>
    </location>
</feature>
<keyword evidence="5" id="KW-0812">Transmembrane</keyword>
<keyword evidence="8" id="KW-1185">Reference proteome</keyword>
<dbReference type="Pfam" id="PF17210">
    <property type="entry name" value="SdrD_B"/>
    <property type="match status" value="4"/>
</dbReference>
<dbReference type="PANTHER" id="PTHR23303:SF15">
    <property type="entry name" value="COLOSSIN-A"/>
    <property type="match status" value="1"/>
</dbReference>
<dbReference type="InterPro" id="IPR033764">
    <property type="entry name" value="Sdr_B"/>
</dbReference>
<feature type="region of interest" description="Disordered" evidence="4">
    <location>
        <begin position="1330"/>
        <end position="1352"/>
    </location>
</feature>
<dbReference type="PANTHER" id="PTHR23303">
    <property type="entry name" value="CARBOXYPEPTIDASE REGULATORY REGION-CONTAINING"/>
    <property type="match status" value="1"/>
</dbReference>
<keyword evidence="5" id="KW-1133">Transmembrane helix</keyword>
<feature type="domain" description="SD-repeat containing protein B" evidence="6">
    <location>
        <begin position="1254"/>
        <end position="1372"/>
    </location>
</feature>
<dbReference type="InterPro" id="IPR047900">
    <property type="entry name" value="Choice_anch_G"/>
</dbReference>
<feature type="domain" description="SD-repeat containing protein B" evidence="6">
    <location>
        <begin position="1126"/>
        <end position="1244"/>
    </location>
</feature>
<feature type="compositionally biased region" description="Polar residues" evidence="4">
    <location>
        <begin position="1203"/>
        <end position="1213"/>
    </location>
</feature>
<protein>
    <submittedName>
        <fullName evidence="7">SdrD B-like protein</fullName>
    </submittedName>
</protein>
<feature type="compositionally biased region" description="Low complexity" evidence="4">
    <location>
        <begin position="587"/>
        <end position="598"/>
    </location>
</feature>
<evidence type="ECO:0000256" key="5">
    <source>
        <dbReference type="SAM" id="Phobius"/>
    </source>
</evidence>
<reference evidence="7 8" key="1">
    <citation type="submission" date="2019-02" db="EMBL/GenBank/DDBJ databases">
        <title>Sequencing the genomes of 1000 actinobacteria strains.</title>
        <authorList>
            <person name="Klenk H.-P."/>
        </authorList>
    </citation>
    <scope>NUCLEOTIDE SEQUENCE [LARGE SCALE GENOMIC DNA]</scope>
    <source>
        <strain evidence="7 8">DSM 17364</strain>
    </source>
</reference>
<name>A0A4Q8AFN1_9MICC</name>
<dbReference type="GO" id="GO:0005576">
    <property type="term" value="C:extracellular region"/>
    <property type="evidence" value="ECO:0007669"/>
    <property type="project" value="UniProtKB-SubCell"/>
</dbReference>
<feature type="region of interest" description="Disordered" evidence="4">
    <location>
        <begin position="587"/>
        <end position="615"/>
    </location>
</feature>
<dbReference type="Proteomes" id="UP000292685">
    <property type="component" value="Unassembled WGS sequence"/>
</dbReference>
<dbReference type="Gene3D" id="2.60.40.230">
    <property type="entry name" value="Neocarzinostatin-like"/>
    <property type="match status" value="3"/>
</dbReference>
<evidence type="ECO:0000259" key="6">
    <source>
        <dbReference type="Pfam" id="PF17210"/>
    </source>
</evidence>
<feature type="compositionally biased region" description="Polar residues" evidence="4">
    <location>
        <begin position="1968"/>
        <end position="1978"/>
    </location>
</feature>
<dbReference type="SUPFAM" id="SSF117074">
    <property type="entry name" value="Hypothetical protein PA1324"/>
    <property type="match status" value="4"/>
</dbReference>
<evidence type="ECO:0000256" key="1">
    <source>
        <dbReference type="ARBA" id="ARBA00004613"/>
    </source>
</evidence>
<dbReference type="NCBIfam" id="NF033766">
    <property type="entry name" value="choice_anch_G"/>
    <property type="match status" value="1"/>
</dbReference>
<dbReference type="GO" id="GO:0005975">
    <property type="term" value="P:carbohydrate metabolic process"/>
    <property type="evidence" value="ECO:0007669"/>
    <property type="project" value="UniProtKB-ARBA"/>
</dbReference>
<evidence type="ECO:0000256" key="2">
    <source>
        <dbReference type="ARBA" id="ARBA00022525"/>
    </source>
</evidence>
<feature type="domain" description="SD-repeat containing protein B" evidence="6">
    <location>
        <begin position="1891"/>
        <end position="2009"/>
    </location>
</feature>
<feature type="region of interest" description="Disordered" evidence="4">
    <location>
        <begin position="1202"/>
        <end position="1223"/>
    </location>
</feature>
<comment type="caution">
    <text evidence="7">The sequence shown here is derived from an EMBL/GenBank/DDBJ whole genome shotgun (WGS) entry which is preliminary data.</text>
</comment>
<dbReference type="EMBL" id="SHLA01000001">
    <property type="protein sequence ID" value="RZU63078.1"/>
    <property type="molecule type" value="Genomic_DNA"/>
</dbReference>
<evidence type="ECO:0000256" key="3">
    <source>
        <dbReference type="ARBA" id="ARBA00022729"/>
    </source>
</evidence>
<evidence type="ECO:0000256" key="4">
    <source>
        <dbReference type="SAM" id="MobiDB-lite"/>
    </source>
</evidence>
<feature type="compositionally biased region" description="Polar residues" evidence="4">
    <location>
        <begin position="1331"/>
        <end position="1341"/>
    </location>
</feature>
<feature type="compositionally biased region" description="Polar residues" evidence="4">
    <location>
        <begin position="1745"/>
        <end position="1755"/>
    </location>
</feature>
<feature type="region of interest" description="Disordered" evidence="4">
    <location>
        <begin position="2375"/>
        <end position="2426"/>
    </location>
</feature>
<comment type="subcellular location">
    <subcellularLocation>
        <location evidence="1">Secreted</location>
    </subcellularLocation>
</comment>
<evidence type="ECO:0000313" key="8">
    <source>
        <dbReference type="Proteomes" id="UP000292685"/>
    </source>
</evidence>
<dbReference type="InterPro" id="IPR013783">
    <property type="entry name" value="Ig-like_fold"/>
</dbReference>
<keyword evidence="5" id="KW-0472">Membrane</keyword>
<dbReference type="Gene3D" id="2.60.40.10">
    <property type="entry name" value="Immunoglobulins"/>
    <property type="match status" value="4"/>
</dbReference>
<feature type="region of interest" description="Disordered" evidence="4">
    <location>
        <begin position="1967"/>
        <end position="1989"/>
    </location>
</feature>
<evidence type="ECO:0000313" key="7">
    <source>
        <dbReference type="EMBL" id="RZU63078.1"/>
    </source>
</evidence>
<keyword evidence="3" id="KW-0732">Signal</keyword>
<organism evidence="7 8">
    <name type="scientific">Zhihengliuella halotolerans</name>
    <dbReference type="NCBI Taxonomy" id="370736"/>
    <lineage>
        <taxon>Bacteria</taxon>
        <taxon>Bacillati</taxon>
        <taxon>Actinomycetota</taxon>
        <taxon>Actinomycetes</taxon>
        <taxon>Micrococcales</taxon>
        <taxon>Micrococcaceae</taxon>
        <taxon>Zhihengliuella</taxon>
    </lineage>
</organism>
<proteinExistence type="predicted"/>
<accession>A0A4Q8AFN1</accession>
<sequence>MSTKKPRSHLKGAELKRGLRRSLAIGVASTLAVAGYGLPAFADVNTAPEEPAESSASIVDSQLLGQELAGGGLSRATFPSNPGPDNQALDATLLGSEVVTLGGIDIPVTSILDFGELGVLQSLSEATSPQDARAISTTVGADGSLTLDNLDTADMDNARIDMVQLADSIGFGAIPGVDEAWIEFGALGSEVQAVDGAFVNPDAEHTGDGQYKVGDLLVGLRSDAFAAAMAQMLDAISAVDGAIEDSVNTIMEAANLLDPILSVLPAGVTADVSIESNVAGAVEEALLSEDLTAETSILDIDLGSGTIYIDIAEFMGNDEGARTGPDGNPAPEGLNNQWPNTEIIDSDIYPMIADSIHDVIENAIHIAVGAVAASLDAITINVDAEASAVGSSASKTFSVSLDGTYTSTACASEGLGGGVLCATLDGFETVVQPLMETLATTVADTLLADDGQILYDIFELIKTDSITIPARALVDPFLELFADNVFSVQINHQPEPTMCTAPDGTEFKGTHEVSALSFGVLGVVDGARLSFGNSGVRMDACNLFAEIDPAITVDPTEVPAGDSTNVDGTGFTPDSDVELQLTDAEGTPVGDVVPVTTDENGDFPSTELPVPAGTEPGDYIVQATDVATDTMVSENITVTEPDVLELNIGLDPPTVPAGESTEATGTGYTPDSTATVQLVDPAGTDVGDPIPADTDAEGTFTAVVPVPEGSEPGDYTVVGTDDTTGEFTDAALTVTEPGAPAIVLDPTEVPAGDPTTADGTGYTPDSTATVQLVDPAGTDVGDPIPADTDPDGAFTVEVPVPEDAEPGDYTVVGTDDTTGETAEAVLTVTEPTGIDPAIVLDPTEVPAGDPTTADGTGYTPDSTATVQLVDPAGTDVGDPIPADTDADGAFTVEVPVPEDAEPGDYTVVGTDDTTGETAEAVLTVTEPTGIEPTVSVDPTAVEPGESTDVTGENFAPNDSVDVQLVDPEGNPVGDPVTVPTDEEGNFTTPLTVPEDAEPGDYTVEAVDSEGNEGSADLEVLDPAAGVMTLTPNPAAVEPGETTEISGTGFTPGEDITVELLDAEGNPVTEVVTPADENGEILTDLVVPEDAVPGPDYVVEATDPVTEQSIDAPFEVLEPGTGAGEGSIGDFVWDDSNADGVQDEGEAGVPDVAVNLLDAEGNPVEDAEGNPVATLTDENGNYALDGLELGDYVVEFVAPEGKTFSPQAASGNDATDSDANPEDGRTDVVMLTEEMSVLDTVDAGLIDDDAAGIGSIGDFVWDDTNADGVQDAGEPGVPDVVVNLLDADGNVVEDAEGNPVSDTTDENGNYALAGLEVGDYVVEFVAPEGKTFSPQAASGNDATDSDANPEDGRTDVVTLTEEMSVLDTVDAGLIDADAAGEPMVTVDPTAVEPGESTDVTGENFAPNDSVDVQLVDPEGNPVGDPVTVPTDEEGNFTTPLTVPEDAEPGDYTVEAVDSEGNEGSADLEVLDPAAGVMTLTPNPAAVEPGETTEISGTGFTPGEDITVELLDAEGNPVTEVVTPADENGEILTDLVVPEDAVPGPDYVVEATDPATEQSIDAPFEVLEPGTAEPMVTVDPTAVEPGESTEVSGENFAPNDQVEIQLVDPEGNPVGEPVTVPTDENGDFVGELPVPEGTEPGDYTVEAVDSEGNEGSAPLEVLVPGSGDGSIGDFVWDDTNADGVQDAGESGVQGVVVNLLDADGNVVEDAAGDPVSDTTDENGLYGLNGLELGDYVVEFVAPEGKTFSPQAASGNDATDSDANPEDGRTDVVTLTEEMSVLDTVDAGLIDDDAAGEPMVTVDPTAVEPGESTEVSGENFAPNDEVEIQLVDPEGNPVGEPVTVPTDENGDFVGELPVPEGTEPGDYTVEAVDSEGNEGSAPLEVLVPGSGDGSIGDFVWDDTNADGVQDAGESGVQGVVVNLLDADGNVVEDAAGDPVSDTTDENGLYGLNGLELGDYVVEFVAPEGKTFSPQAASGNDATDSDANPEDGRTDVVTLTEEMSVLDTVDAGLIDDDAAGEPMVTVDPTAVEPGESTEVSGENFAPNDEVEIQLVDPEGNPVGEPVTVPTDENGDFVGELPVPEGTEPGDYTVEAVDSEGNEGSADLEVLDPAAGVMTIAADPAAALPGESTSVSGEGYTSDGDVTVELVNAEGDTIATVETVADENGEILTDLVVPADAVEGADYTIRGTDVDTEGTAETPFEVLALAAGELALTVDPTEGLPGDTATATGAGYTPDGDVTVELVDADGNTVATVDAVADEDGGLTADVVVPEDAEAGDYTVVGTDVATGESASAEYTVLDDGAIDTCAADPEVTVDPSTVGVGGTVTVSGVGFAPGTVTVEVATADGAQVHTVSAEVGEDCTFTVTFDLPAGAGPGDYVVTASDDDGNSDDTPLTITGDDDGGNGGNGGDGGNGGNGANGGDGGNGGGKLPSTGATTAMFALLALLLIAGGAVLVRFASSKSGRREV</sequence>